<evidence type="ECO:0000313" key="2">
    <source>
        <dbReference type="Proteomes" id="UP000275408"/>
    </source>
</evidence>
<gene>
    <name evidence="1" type="ORF">pdam_00022796</name>
</gene>
<accession>A0A3M6UI49</accession>
<name>A0A3M6UI49_POCDA</name>
<sequence length="121" mass="13781">MEPVPSITETNVQMGTSCYPTEDGMSELIKAECFSRPLEKPTQFKPTVEEMCNIESRRKRKESRVRNLTDEVVEEYRLLIVDSNSLHRQFYEEAAFKVYGTLPPGKGSFTAALKNMAGKKI</sequence>
<organism evidence="1 2">
    <name type="scientific">Pocillopora damicornis</name>
    <name type="common">Cauliflower coral</name>
    <name type="synonym">Millepora damicornis</name>
    <dbReference type="NCBI Taxonomy" id="46731"/>
    <lineage>
        <taxon>Eukaryota</taxon>
        <taxon>Metazoa</taxon>
        <taxon>Cnidaria</taxon>
        <taxon>Anthozoa</taxon>
        <taxon>Hexacorallia</taxon>
        <taxon>Scleractinia</taxon>
        <taxon>Astrocoeniina</taxon>
        <taxon>Pocilloporidae</taxon>
        <taxon>Pocillopora</taxon>
    </lineage>
</organism>
<dbReference type="Proteomes" id="UP000275408">
    <property type="component" value="Unassembled WGS sequence"/>
</dbReference>
<evidence type="ECO:0000313" key="1">
    <source>
        <dbReference type="EMBL" id="RMX53305.1"/>
    </source>
</evidence>
<dbReference type="AlphaFoldDB" id="A0A3M6UI49"/>
<dbReference type="EMBL" id="RCHS01001477">
    <property type="protein sequence ID" value="RMX53305.1"/>
    <property type="molecule type" value="Genomic_DNA"/>
</dbReference>
<keyword evidence="2" id="KW-1185">Reference proteome</keyword>
<protein>
    <submittedName>
        <fullName evidence="1">Uncharacterized protein</fullName>
    </submittedName>
</protein>
<proteinExistence type="predicted"/>
<reference evidence="1 2" key="1">
    <citation type="journal article" date="2018" name="Sci. Rep.">
        <title>Comparative analysis of the Pocillopora damicornis genome highlights role of immune system in coral evolution.</title>
        <authorList>
            <person name="Cunning R."/>
            <person name="Bay R.A."/>
            <person name="Gillette P."/>
            <person name="Baker A.C."/>
            <person name="Traylor-Knowles N."/>
        </authorList>
    </citation>
    <scope>NUCLEOTIDE SEQUENCE [LARGE SCALE GENOMIC DNA]</scope>
    <source>
        <strain evidence="1">RSMAS</strain>
        <tissue evidence="1">Whole animal</tissue>
    </source>
</reference>
<comment type="caution">
    <text evidence="1">The sequence shown here is derived from an EMBL/GenBank/DDBJ whole genome shotgun (WGS) entry which is preliminary data.</text>
</comment>